<dbReference type="EMBL" id="BK016270">
    <property type="protein sequence ID" value="DAG06450.1"/>
    <property type="molecule type" value="Genomic_DNA"/>
</dbReference>
<name>A0A8S5VI52_9CAUD</name>
<reference evidence="1" key="1">
    <citation type="journal article" date="2021" name="Proc. Natl. Acad. Sci. U.S.A.">
        <title>A Catalog of Tens of Thousands of Viruses from Human Metagenomes Reveals Hidden Associations with Chronic Diseases.</title>
        <authorList>
            <person name="Tisza M.J."/>
            <person name="Buck C.B."/>
        </authorList>
    </citation>
    <scope>NUCLEOTIDE SEQUENCE</scope>
    <source>
        <strain evidence="1">Cthu813</strain>
    </source>
</reference>
<accession>A0A8S5VI52</accession>
<organism evidence="1">
    <name type="scientific">Siphoviridae sp. cthu813</name>
    <dbReference type="NCBI Taxonomy" id="2825618"/>
    <lineage>
        <taxon>Viruses</taxon>
        <taxon>Duplodnaviria</taxon>
        <taxon>Heunggongvirae</taxon>
        <taxon>Uroviricota</taxon>
        <taxon>Caudoviricetes</taxon>
    </lineage>
</organism>
<evidence type="ECO:0000313" key="1">
    <source>
        <dbReference type="EMBL" id="DAG06450.1"/>
    </source>
</evidence>
<sequence length="142" mass="16775">MKRLSMRFRLCNLIFGDALRQAMAFGMIQLENILRYNIYDSRLDWYWYRNLLFIFDDLSSIVCGIDHHSLKFNEEGLIVNKMKRRFKICNLLYFGSLSNELGSAIRLLFALTSYLDAAGCMYNESCSDAIRCIIRSFDRIMY</sequence>
<protein>
    <submittedName>
        <fullName evidence="1">Uncharacterized protein</fullName>
    </submittedName>
</protein>
<proteinExistence type="predicted"/>